<evidence type="ECO:0000313" key="2">
    <source>
        <dbReference type="Proteomes" id="UP001362999"/>
    </source>
</evidence>
<proteinExistence type="predicted"/>
<sequence length="501" mass="56373">MHRCLLIPELLRLILENATEPEEGYPGPLLPLDRPLPPRAFALWRPATKPLSLALTCRAFLEPALDIIWHGIPCVDVFEGCLTSLDSPPNWERFRYYARRVREFGVRGGANHSVDCPNPLILSILINEDSTGPILPNVSMLIVQCREILAAIHRFVTPKLREMHLYETKSSSFRGACTASSSVISITDCIFSAEEIISLSNAMQGFTGLLQAHLQPKNDLHWPSELIRHFSTHLPLQSISMPLGLTPPAPSRGFPFLRSFYFDFPDTDSFLRQLDCITSTDLSKLSADIKSYVIGQSPMQLVLSTARDRLISALSAEVDFHELPSRTWTGGPDDERITSLEPLFDLHNLTSLRLRINRLVDIDDAMIQTMAHAWPKLRELSLNHYFRGASSCPTLQGLLPLAIHCRELESCSLAVNVDAISLDYNYFKDRARRCVNAVQQLEFFGVTGPVRDPHIVAAFLSDVFPKLRTVRGSELGRGWGTARETMEMVHAVRRQERMPLN</sequence>
<protein>
    <recommendedName>
        <fullName evidence="3">F-box domain-containing protein</fullName>
    </recommendedName>
</protein>
<dbReference type="Gene3D" id="3.80.10.10">
    <property type="entry name" value="Ribonuclease Inhibitor"/>
    <property type="match status" value="1"/>
</dbReference>
<dbReference type="EMBL" id="JAWWNJ010000097">
    <property type="protein sequence ID" value="KAK6996391.1"/>
    <property type="molecule type" value="Genomic_DNA"/>
</dbReference>
<evidence type="ECO:0000313" key="1">
    <source>
        <dbReference type="EMBL" id="KAK6996391.1"/>
    </source>
</evidence>
<dbReference type="AlphaFoldDB" id="A0AAV9ZZD7"/>
<dbReference type="SUPFAM" id="SSF52047">
    <property type="entry name" value="RNI-like"/>
    <property type="match status" value="1"/>
</dbReference>
<reference evidence="1 2" key="1">
    <citation type="journal article" date="2024" name="J Genomics">
        <title>Draft genome sequencing and assembly of Favolaschia claudopus CIRM-BRFM 2984 isolated from oak limbs.</title>
        <authorList>
            <person name="Navarro D."/>
            <person name="Drula E."/>
            <person name="Chaduli D."/>
            <person name="Cazenave R."/>
            <person name="Ahrendt S."/>
            <person name="Wang J."/>
            <person name="Lipzen A."/>
            <person name="Daum C."/>
            <person name="Barry K."/>
            <person name="Grigoriev I.V."/>
            <person name="Favel A."/>
            <person name="Rosso M.N."/>
            <person name="Martin F."/>
        </authorList>
    </citation>
    <scope>NUCLEOTIDE SEQUENCE [LARGE SCALE GENOMIC DNA]</scope>
    <source>
        <strain evidence="1 2">CIRM-BRFM 2984</strain>
    </source>
</reference>
<dbReference type="InterPro" id="IPR032675">
    <property type="entry name" value="LRR_dom_sf"/>
</dbReference>
<dbReference type="Proteomes" id="UP001362999">
    <property type="component" value="Unassembled WGS sequence"/>
</dbReference>
<gene>
    <name evidence="1" type="ORF">R3P38DRAFT_3627928</name>
</gene>
<accession>A0AAV9ZZD7</accession>
<comment type="caution">
    <text evidence="1">The sequence shown here is derived from an EMBL/GenBank/DDBJ whole genome shotgun (WGS) entry which is preliminary data.</text>
</comment>
<evidence type="ECO:0008006" key="3">
    <source>
        <dbReference type="Google" id="ProtNLM"/>
    </source>
</evidence>
<keyword evidence="2" id="KW-1185">Reference proteome</keyword>
<organism evidence="1 2">
    <name type="scientific">Favolaschia claudopus</name>
    <dbReference type="NCBI Taxonomy" id="2862362"/>
    <lineage>
        <taxon>Eukaryota</taxon>
        <taxon>Fungi</taxon>
        <taxon>Dikarya</taxon>
        <taxon>Basidiomycota</taxon>
        <taxon>Agaricomycotina</taxon>
        <taxon>Agaricomycetes</taxon>
        <taxon>Agaricomycetidae</taxon>
        <taxon>Agaricales</taxon>
        <taxon>Marasmiineae</taxon>
        <taxon>Mycenaceae</taxon>
        <taxon>Favolaschia</taxon>
    </lineage>
</organism>
<name>A0AAV9ZZD7_9AGAR</name>